<gene>
    <name evidence="1" type="ORF">V5799_006971</name>
</gene>
<reference evidence="1 2" key="1">
    <citation type="journal article" date="2023" name="Arcadia Sci">
        <title>De novo assembly of a long-read Amblyomma americanum tick genome.</title>
        <authorList>
            <person name="Chou S."/>
            <person name="Poskanzer K.E."/>
            <person name="Rollins M."/>
            <person name="Thuy-Boun P.S."/>
        </authorList>
    </citation>
    <scope>NUCLEOTIDE SEQUENCE [LARGE SCALE GENOMIC DNA]</scope>
    <source>
        <strain evidence="1">F_SG_1</strain>
        <tissue evidence="1">Salivary glands</tissue>
    </source>
</reference>
<evidence type="ECO:0000313" key="2">
    <source>
        <dbReference type="Proteomes" id="UP001321473"/>
    </source>
</evidence>
<organism evidence="1 2">
    <name type="scientific">Amblyomma americanum</name>
    <name type="common">Lone star tick</name>
    <dbReference type="NCBI Taxonomy" id="6943"/>
    <lineage>
        <taxon>Eukaryota</taxon>
        <taxon>Metazoa</taxon>
        <taxon>Ecdysozoa</taxon>
        <taxon>Arthropoda</taxon>
        <taxon>Chelicerata</taxon>
        <taxon>Arachnida</taxon>
        <taxon>Acari</taxon>
        <taxon>Parasitiformes</taxon>
        <taxon>Ixodida</taxon>
        <taxon>Ixodoidea</taxon>
        <taxon>Ixodidae</taxon>
        <taxon>Amblyomminae</taxon>
        <taxon>Amblyomma</taxon>
    </lineage>
</organism>
<accession>A0AAQ4DUW2</accession>
<name>A0AAQ4DUW2_AMBAM</name>
<proteinExistence type="predicted"/>
<dbReference type="EMBL" id="JARKHS020026543">
    <property type="protein sequence ID" value="KAK8766252.1"/>
    <property type="molecule type" value="Genomic_DNA"/>
</dbReference>
<comment type="caution">
    <text evidence="1">The sequence shown here is derived from an EMBL/GenBank/DDBJ whole genome shotgun (WGS) entry which is preliminary data.</text>
</comment>
<keyword evidence="2" id="KW-1185">Reference proteome</keyword>
<evidence type="ECO:0000313" key="1">
    <source>
        <dbReference type="EMBL" id="KAK8766252.1"/>
    </source>
</evidence>
<protein>
    <submittedName>
        <fullName evidence="1">Uncharacterized protein</fullName>
    </submittedName>
</protein>
<sequence>MTTFETLAQDEGTVMFYCLVLCPQSVALWYKDFDERLKPHGAGNYDPHEVIPELRYLHCLTQTRSAWRRSCGGMAGSNYNPLCLTLQGYN</sequence>
<dbReference type="Proteomes" id="UP001321473">
    <property type="component" value="Unassembled WGS sequence"/>
</dbReference>
<dbReference type="AlphaFoldDB" id="A0AAQ4DUW2"/>